<evidence type="ECO:0000313" key="3">
    <source>
        <dbReference type="Proteomes" id="UP001431784"/>
    </source>
</evidence>
<sequence>MTTPSHPFLIDMLAMNAQASAHGCGLNPRLRDMLLDRHARHPGIPALDLPIRHDGPAGHATPEGLRHARP</sequence>
<keyword evidence="3" id="KW-1185">Reference proteome</keyword>
<organism evidence="2 3">
    <name type="scientific">Roseinatronobacter alkalisoli</name>
    <dbReference type="NCBI Taxonomy" id="3028235"/>
    <lineage>
        <taxon>Bacteria</taxon>
        <taxon>Pseudomonadati</taxon>
        <taxon>Pseudomonadota</taxon>
        <taxon>Alphaproteobacteria</taxon>
        <taxon>Rhodobacterales</taxon>
        <taxon>Paracoccaceae</taxon>
        <taxon>Roseinatronobacter</taxon>
    </lineage>
</organism>
<feature type="region of interest" description="Disordered" evidence="1">
    <location>
        <begin position="45"/>
        <end position="70"/>
    </location>
</feature>
<comment type="caution">
    <text evidence="2">The sequence shown here is derived from an EMBL/GenBank/DDBJ whole genome shotgun (WGS) entry which is preliminary data.</text>
</comment>
<dbReference type="Proteomes" id="UP001431784">
    <property type="component" value="Unassembled WGS sequence"/>
</dbReference>
<protein>
    <submittedName>
        <fullName evidence="2">Uncharacterized protein</fullName>
    </submittedName>
</protein>
<evidence type="ECO:0000313" key="2">
    <source>
        <dbReference type="EMBL" id="MDD7971375.1"/>
    </source>
</evidence>
<reference evidence="2" key="1">
    <citation type="submission" date="2023-02" db="EMBL/GenBank/DDBJ databases">
        <title>Description of Roseinatronobacter alkalisoli sp. nov., an alkaliphilic bacerium isolated from soda soil.</title>
        <authorList>
            <person name="Wei W."/>
        </authorList>
    </citation>
    <scope>NUCLEOTIDE SEQUENCE</scope>
    <source>
        <strain evidence="2">HJB301</strain>
    </source>
</reference>
<accession>A0ABT5T9H3</accession>
<name>A0ABT5T9H3_9RHOB</name>
<gene>
    <name evidence="2" type="ORF">PUT78_09685</name>
</gene>
<dbReference type="RefSeq" id="WP_274352059.1">
    <property type="nucleotide sequence ID" value="NZ_JAQZSM010000007.1"/>
</dbReference>
<evidence type="ECO:0000256" key="1">
    <source>
        <dbReference type="SAM" id="MobiDB-lite"/>
    </source>
</evidence>
<proteinExistence type="predicted"/>
<dbReference type="EMBL" id="JAQZSM010000007">
    <property type="protein sequence ID" value="MDD7971375.1"/>
    <property type="molecule type" value="Genomic_DNA"/>
</dbReference>